<name>A0A850HG48_9FIRM</name>
<evidence type="ECO:0000256" key="1">
    <source>
        <dbReference type="ARBA" id="ARBA00022679"/>
    </source>
</evidence>
<protein>
    <submittedName>
        <fullName evidence="5">NTP transferase domain-containing protein</fullName>
    </submittedName>
</protein>
<comment type="caution">
    <text evidence="5">The sequence shown here is derived from an EMBL/GenBank/DDBJ whole genome shotgun (WGS) entry which is preliminary data.</text>
</comment>
<dbReference type="InterPro" id="IPR025877">
    <property type="entry name" value="MobA-like_NTP_Trfase"/>
</dbReference>
<dbReference type="GO" id="GO:0016779">
    <property type="term" value="F:nucleotidyltransferase activity"/>
    <property type="evidence" value="ECO:0007669"/>
    <property type="project" value="UniProtKB-KW"/>
</dbReference>
<organism evidence="5 6">
    <name type="scientific">Dorea phocaeensis</name>
    <dbReference type="NCBI Taxonomy" id="2040291"/>
    <lineage>
        <taxon>Bacteria</taxon>
        <taxon>Bacillati</taxon>
        <taxon>Bacillota</taxon>
        <taxon>Clostridia</taxon>
        <taxon>Lachnospirales</taxon>
        <taxon>Lachnospiraceae</taxon>
        <taxon>Dorea</taxon>
    </lineage>
</organism>
<dbReference type="Gene3D" id="3.90.550.10">
    <property type="entry name" value="Spore Coat Polysaccharide Biosynthesis Protein SpsA, Chain A"/>
    <property type="match status" value="1"/>
</dbReference>
<evidence type="ECO:0000256" key="2">
    <source>
        <dbReference type="ARBA" id="ARBA00022695"/>
    </source>
</evidence>
<reference evidence="6 7" key="1">
    <citation type="journal article" date="2020" name="Cell Host Microbe">
        <title>Functional and Genomic Variation between Human-Derived Isolates of Lachnospiraceae Reveals Inter- and Intra-Species Diversity.</title>
        <authorList>
            <person name="Sorbara M.T."/>
            <person name="Littmann E.R."/>
            <person name="Fontana E."/>
            <person name="Moody T.U."/>
            <person name="Kohout C.E."/>
            <person name="Gjonbalaj M."/>
            <person name="Eaton V."/>
            <person name="Seok R."/>
            <person name="Leiner I.M."/>
            <person name="Pamer E.G."/>
        </authorList>
    </citation>
    <scope>NUCLEOTIDE SEQUENCE [LARGE SCALE GENOMIC DNA]</scope>
    <source>
        <strain evidence="5 6">MSK.17.11</strain>
        <strain evidence="4 7">MSK.17.38</strain>
    </source>
</reference>
<dbReference type="EMBL" id="JAAIUO010000002">
    <property type="protein sequence ID" value="NSK14149.1"/>
    <property type="molecule type" value="Genomic_DNA"/>
</dbReference>
<gene>
    <name evidence="5" type="ORF">G5A66_03660</name>
    <name evidence="4" type="ORF">G5A75_04540</name>
</gene>
<keyword evidence="2" id="KW-0548">Nucleotidyltransferase</keyword>
<feature type="domain" description="MobA-like NTP transferase" evidence="3">
    <location>
        <begin position="7"/>
        <end position="128"/>
    </location>
</feature>
<reference evidence="5" key="2">
    <citation type="submission" date="2020-02" db="EMBL/GenBank/DDBJ databases">
        <authorList>
            <person name="Littmann E."/>
            <person name="Sorbara M."/>
        </authorList>
    </citation>
    <scope>NUCLEOTIDE SEQUENCE</scope>
    <source>
        <strain evidence="5">MSK.17.11</strain>
        <strain evidence="4">MSK.17.38</strain>
    </source>
</reference>
<dbReference type="InterPro" id="IPR029044">
    <property type="entry name" value="Nucleotide-diphossugar_trans"/>
</dbReference>
<dbReference type="AlphaFoldDB" id="A0A850HG48"/>
<sequence>MNRVERAIIMAAGFGKRMQPITLHTPKPLVKVNGVRMIDTVIRGLQENGITEIYVVVGHLKEKFSILEQEYPGLKLIENPYYDTCNNISSLYVAREHLENAMILDGDQLVYNPEILAVEFERSGYNCIWTEEKTDEWLLTETQGVVTSCSRTGGEKGWQLYSVSRWSKEDGQKLKQHLEREFEEKKNTQIYWDDVALFCYPQEYQLGIRQMHRGDIVEIDSLEELAELDESYRKYVEGGRENEGK</sequence>
<dbReference type="SUPFAM" id="SSF53448">
    <property type="entry name" value="Nucleotide-diphospho-sugar transferases"/>
    <property type="match status" value="1"/>
</dbReference>
<evidence type="ECO:0000313" key="4">
    <source>
        <dbReference type="EMBL" id="NSK14149.1"/>
    </source>
</evidence>
<keyword evidence="1 5" id="KW-0808">Transferase</keyword>
<accession>A0A850HG48</accession>
<keyword evidence="6" id="KW-1185">Reference proteome</keyword>
<dbReference type="EMBL" id="JAAITX010000002">
    <property type="protein sequence ID" value="NVH57764.1"/>
    <property type="molecule type" value="Genomic_DNA"/>
</dbReference>
<evidence type="ECO:0000313" key="7">
    <source>
        <dbReference type="Proteomes" id="UP000701680"/>
    </source>
</evidence>
<dbReference type="Proteomes" id="UP000701680">
    <property type="component" value="Unassembled WGS sequence"/>
</dbReference>
<dbReference type="Pfam" id="PF12804">
    <property type="entry name" value="NTP_transf_3"/>
    <property type="match status" value="1"/>
</dbReference>
<dbReference type="PANTHER" id="PTHR43584">
    <property type="entry name" value="NUCLEOTIDYL TRANSFERASE"/>
    <property type="match status" value="1"/>
</dbReference>
<evidence type="ECO:0000313" key="6">
    <source>
        <dbReference type="Proteomes" id="UP000528555"/>
    </source>
</evidence>
<dbReference type="CDD" id="cd02523">
    <property type="entry name" value="PC_cytidylyltransferase"/>
    <property type="match status" value="1"/>
</dbReference>
<dbReference type="RefSeq" id="WP_101695508.1">
    <property type="nucleotide sequence ID" value="NZ_JAAITX010000002.1"/>
</dbReference>
<dbReference type="OrthoDB" id="9803871at2"/>
<evidence type="ECO:0000313" key="5">
    <source>
        <dbReference type="EMBL" id="NVH57764.1"/>
    </source>
</evidence>
<dbReference type="Proteomes" id="UP000528555">
    <property type="component" value="Unassembled WGS sequence"/>
</dbReference>
<evidence type="ECO:0000259" key="3">
    <source>
        <dbReference type="Pfam" id="PF12804"/>
    </source>
</evidence>
<proteinExistence type="predicted"/>
<dbReference type="PANTHER" id="PTHR43584:SF5">
    <property type="entry name" value="PROTEIN LICC"/>
    <property type="match status" value="1"/>
</dbReference>
<dbReference type="InterPro" id="IPR050065">
    <property type="entry name" value="GlmU-like"/>
</dbReference>